<comment type="subunit">
    <text evidence="2">The complex is composed of two ATP-binding proteins (LsrA), two transmembrane proteins (LsrC and LsrD) and a solute-binding protein (LsrB).</text>
</comment>
<comment type="caution">
    <text evidence="12">The sequence shown here is derived from an EMBL/GenBank/DDBJ whole genome shotgun (WGS) entry which is preliminary data.</text>
</comment>
<feature type="transmembrane region" description="Helical" evidence="11">
    <location>
        <begin position="220"/>
        <end position="240"/>
    </location>
</feature>
<keyword evidence="3" id="KW-0813">Transport</keyword>
<feature type="transmembrane region" description="Helical" evidence="11">
    <location>
        <begin position="130"/>
        <end position="149"/>
    </location>
</feature>
<dbReference type="GO" id="GO:0005886">
    <property type="term" value="C:plasma membrane"/>
    <property type="evidence" value="ECO:0007669"/>
    <property type="project" value="UniProtKB-SubCell"/>
</dbReference>
<feature type="transmembrane region" description="Helical" evidence="11">
    <location>
        <begin position="252"/>
        <end position="270"/>
    </location>
</feature>
<keyword evidence="6 11" id="KW-0812">Transmembrane</keyword>
<evidence type="ECO:0000256" key="5">
    <source>
        <dbReference type="ARBA" id="ARBA00022519"/>
    </source>
</evidence>
<keyword evidence="7 11" id="KW-1133">Transmembrane helix</keyword>
<keyword evidence="13" id="KW-1185">Reference proteome</keyword>
<keyword evidence="8 11" id="KW-0472">Membrane</keyword>
<protein>
    <recommendedName>
        <fullName evidence="10">Autoinducer 2 import system permease protein LsrD</fullName>
    </recommendedName>
</protein>
<comment type="subcellular location">
    <subcellularLocation>
        <location evidence="1">Cell membrane</location>
        <topology evidence="1">Multi-pass membrane protein</topology>
    </subcellularLocation>
</comment>
<feature type="transmembrane region" description="Helical" evidence="11">
    <location>
        <begin position="46"/>
        <end position="68"/>
    </location>
</feature>
<dbReference type="OrthoDB" id="8073252at2"/>
<feature type="transmembrane region" description="Helical" evidence="11">
    <location>
        <begin position="277"/>
        <end position="294"/>
    </location>
</feature>
<feature type="transmembrane region" description="Helical" evidence="11">
    <location>
        <begin position="169"/>
        <end position="189"/>
    </location>
</feature>
<dbReference type="AlphaFoldDB" id="A0A3A1WPE1"/>
<dbReference type="PANTHER" id="PTHR32196">
    <property type="entry name" value="ABC TRANSPORTER PERMEASE PROTEIN YPHD-RELATED-RELATED"/>
    <property type="match status" value="1"/>
</dbReference>
<evidence type="ECO:0000256" key="9">
    <source>
        <dbReference type="ARBA" id="ARBA00025439"/>
    </source>
</evidence>
<evidence type="ECO:0000256" key="10">
    <source>
        <dbReference type="ARBA" id="ARBA00039381"/>
    </source>
</evidence>
<evidence type="ECO:0000256" key="6">
    <source>
        <dbReference type="ARBA" id="ARBA00022692"/>
    </source>
</evidence>
<feature type="transmembrane region" description="Helical" evidence="11">
    <location>
        <begin position="20"/>
        <end position="40"/>
    </location>
</feature>
<feature type="transmembrane region" description="Helical" evidence="11">
    <location>
        <begin position="300"/>
        <end position="318"/>
    </location>
</feature>
<evidence type="ECO:0000256" key="11">
    <source>
        <dbReference type="SAM" id="Phobius"/>
    </source>
</evidence>
<comment type="function">
    <text evidence="9">Part of the ABC transporter complex LsrABCD involved in autoinducer 2 (AI-2) import. Probably responsible for the translocation of the substrate across the membrane.</text>
</comment>
<keyword evidence="4" id="KW-1003">Cell membrane</keyword>
<accession>A0A3A1WPE1</accession>
<evidence type="ECO:0000256" key="3">
    <source>
        <dbReference type="ARBA" id="ARBA00022448"/>
    </source>
</evidence>
<proteinExistence type="predicted"/>
<dbReference type="RefSeq" id="WP_119539009.1">
    <property type="nucleotide sequence ID" value="NZ_QYRN01000003.1"/>
</dbReference>
<feature type="transmembrane region" description="Helical" evidence="11">
    <location>
        <begin position="75"/>
        <end position="94"/>
    </location>
</feature>
<dbReference type="InterPro" id="IPR001851">
    <property type="entry name" value="ABC_transp_permease"/>
</dbReference>
<reference evidence="13" key="1">
    <citation type="submission" date="2018-09" db="EMBL/GenBank/DDBJ databases">
        <authorList>
            <person name="Tuo L."/>
        </authorList>
    </citation>
    <scope>NUCLEOTIDE SEQUENCE [LARGE SCALE GENOMIC DNA]</scope>
    <source>
        <strain evidence="13">M2BS4Y-1</strain>
    </source>
</reference>
<sequence>MSGAISTPRAKRRTAQARPWVFSFLGAGAVFLATIAFTGGTGAGQILSTALTFATMYVIVGLGQMFVITTGPGNVDLSIPSTIALAGAVSMTVMGGSDAMILPGILAALGVGVAVGCFNFALIRILQIPPIIATLSASFLIQSVAIAYGRGLRVRPPAAFGEFATGRVLGVPYLAIATLVLCLAMGVLLHRTVYGRSISAIGQNPRAALLAGIPVERLRWATYVLSAVLAGLCGAVLAGFSGGSSLNMGEEYLLASIAVVVVGGSSVSGGQSNVPGLWGASIFLYLLVTMLNTFGVGAGLRLLLTGLIIIAIITVAGGPRTGRN</sequence>
<dbReference type="PANTHER" id="PTHR32196:SF71">
    <property type="entry name" value="AUTOINDUCER 2 IMPORT SYSTEM PERMEASE PROTEIN LSRD"/>
    <property type="match status" value="1"/>
</dbReference>
<dbReference type="EMBL" id="QYRN01000003">
    <property type="protein sequence ID" value="RIY01872.1"/>
    <property type="molecule type" value="Genomic_DNA"/>
</dbReference>
<evidence type="ECO:0000313" key="13">
    <source>
        <dbReference type="Proteomes" id="UP000265750"/>
    </source>
</evidence>
<evidence type="ECO:0000256" key="1">
    <source>
        <dbReference type="ARBA" id="ARBA00004651"/>
    </source>
</evidence>
<gene>
    <name evidence="12" type="ORF">D3218_05970</name>
</gene>
<name>A0A3A1WPE1_9HYPH</name>
<organism evidence="12 13">
    <name type="scientific">Aureimonas flava</name>
    <dbReference type="NCBI Taxonomy" id="2320271"/>
    <lineage>
        <taxon>Bacteria</taxon>
        <taxon>Pseudomonadati</taxon>
        <taxon>Pseudomonadota</taxon>
        <taxon>Alphaproteobacteria</taxon>
        <taxon>Hyphomicrobiales</taxon>
        <taxon>Aurantimonadaceae</taxon>
        <taxon>Aureimonas</taxon>
    </lineage>
</organism>
<evidence type="ECO:0000256" key="8">
    <source>
        <dbReference type="ARBA" id="ARBA00023136"/>
    </source>
</evidence>
<feature type="transmembrane region" description="Helical" evidence="11">
    <location>
        <begin position="100"/>
        <end position="123"/>
    </location>
</feature>
<dbReference type="Proteomes" id="UP000265750">
    <property type="component" value="Unassembled WGS sequence"/>
</dbReference>
<dbReference type="CDD" id="cd06579">
    <property type="entry name" value="TM_PBP1_transp_AraH_like"/>
    <property type="match status" value="1"/>
</dbReference>
<evidence type="ECO:0000256" key="4">
    <source>
        <dbReference type="ARBA" id="ARBA00022475"/>
    </source>
</evidence>
<dbReference type="Pfam" id="PF02653">
    <property type="entry name" value="BPD_transp_2"/>
    <property type="match status" value="1"/>
</dbReference>
<dbReference type="GO" id="GO:0022857">
    <property type="term" value="F:transmembrane transporter activity"/>
    <property type="evidence" value="ECO:0007669"/>
    <property type="project" value="InterPro"/>
</dbReference>
<keyword evidence="5" id="KW-0997">Cell inner membrane</keyword>
<evidence type="ECO:0000313" key="12">
    <source>
        <dbReference type="EMBL" id="RIY01872.1"/>
    </source>
</evidence>
<evidence type="ECO:0000256" key="7">
    <source>
        <dbReference type="ARBA" id="ARBA00022989"/>
    </source>
</evidence>
<evidence type="ECO:0000256" key="2">
    <source>
        <dbReference type="ARBA" id="ARBA00011262"/>
    </source>
</evidence>